<dbReference type="PANTHER" id="PTHR31511">
    <property type="entry name" value="PROTEIN CBG23764"/>
    <property type="match status" value="1"/>
</dbReference>
<dbReference type="Gene3D" id="3.90.1600.10">
    <property type="entry name" value="Palm domain of DNA polymerase"/>
    <property type="match status" value="1"/>
</dbReference>
<accession>A0A1B6C2D1</accession>
<dbReference type="InterPro" id="IPR023211">
    <property type="entry name" value="DNA_pol_palm_dom_sf"/>
</dbReference>
<proteinExistence type="predicted"/>
<dbReference type="GO" id="GO:0071897">
    <property type="term" value="P:DNA biosynthetic process"/>
    <property type="evidence" value="ECO:0007669"/>
    <property type="project" value="UniProtKB-ARBA"/>
</dbReference>
<dbReference type="EMBL" id="GEDC01029616">
    <property type="protein sequence ID" value="JAS07682.1"/>
    <property type="molecule type" value="Transcribed_RNA"/>
</dbReference>
<evidence type="ECO:0008006" key="2">
    <source>
        <dbReference type="Google" id="ProtNLM"/>
    </source>
</evidence>
<dbReference type="PANTHER" id="PTHR31511:SF12">
    <property type="entry name" value="RHO TERMINATION FACTOR N-TERMINAL DOMAIN-CONTAINING PROTEIN"/>
    <property type="match status" value="1"/>
</dbReference>
<organism evidence="1">
    <name type="scientific">Clastoptera arizonana</name>
    <name type="common">Arizona spittle bug</name>
    <dbReference type="NCBI Taxonomy" id="38151"/>
    <lineage>
        <taxon>Eukaryota</taxon>
        <taxon>Metazoa</taxon>
        <taxon>Ecdysozoa</taxon>
        <taxon>Arthropoda</taxon>
        <taxon>Hexapoda</taxon>
        <taxon>Insecta</taxon>
        <taxon>Pterygota</taxon>
        <taxon>Neoptera</taxon>
        <taxon>Paraneoptera</taxon>
        <taxon>Hemiptera</taxon>
        <taxon>Auchenorrhyncha</taxon>
        <taxon>Cercopoidea</taxon>
        <taxon>Clastopteridae</taxon>
        <taxon>Clastoptera</taxon>
    </lineage>
</organism>
<reference evidence="1" key="1">
    <citation type="submission" date="2015-12" db="EMBL/GenBank/DDBJ databases">
        <title>De novo transcriptome assembly of four potential Pierce s Disease insect vectors from Arizona vineyards.</title>
        <authorList>
            <person name="Tassone E.E."/>
        </authorList>
    </citation>
    <scope>NUCLEOTIDE SEQUENCE</scope>
</reference>
<feature type="non-terminal residue" evidence="1">
    <location>
        <position position="160"/>
    </location>
</feature>
<protein>
    <recommendedName>
        <fullName evidence="2">DNA-directed DNA polymerase</fullName>
    </recommendedName>
</protein>
<name>A0A1B6C2D1_9HEMI</name>
<evidence type="ECO:0000313" key="1">
    <source>
        <dbReference type="EMBL" id="JAS07682.1"/>
    </source>
</evidence>
<gene>
    <name evidence="1" type="ORF">g.3084</name>
</gene>
<dbReference type="AlphaFoldDB" id="A0A1B6C2D1"/>
<sequence length="160" mass="19100">MYMDTDSFIYLAYTENIYKDMLTMAEHFDFSAYPHDHPCYSTENKKMIGKFKDEFNGVSITESVALRPKMYALLDERNVESKRAKGVKKITVDKHITFKNYLNVLMSDKPIYRTFHTMESKIHRVYLKERTKKSLCSHDDKRYILENKIDTLPYGHYRID</sequence>
<dbReference type="SUPFAM" id="SSF56672">
    <property type="entry name" value="DNA/RNA polymerases"/>
    <property type="match status" value="1"/>
</dbReference>
<dbReference type="InterPro" id="IPR043502">
    <property type="entry name" value="DNA/RNA_pol_sf"/>
</dbReference>